<reference evidence="2" key="2">
    <citation type="submission" date="2021-09" db="EMBL/GenBank/DDBJ databases">
        <authorList>
            <person name="Jia N."/>
            <person name="Wang J."/>
            <person name="Shi W."/>
            <person name="Du L."/>
            <person name="Sun Y."/>
            <person name="Zhan W."/>
            <person name="Jiang J."/>
            <person name="Wang Q."/>
            <person name="Zhang B."/>
            <person name="Ji P."/>
            <person name="Sakyi L.B."/>
            <person name="Cui X."/>
            <person name="Yuan T."/>
            <person name="Jiang B."/>
            <person name="Yang W."/>
            <person name="Lam T.T.-Y."/>
            <person name="Chang Q."/>
            <person name="Ding S."/>
            <person name="Wang X."/>
            <person name="Zhu J."/>
            <person name="Ruan X."/>
            <person name="Zhao L."/>
            <person name="Wei J."/>
            <person name="Que T."/>
            <person name="Du C."/>
            <person name="Cheng J."/>
            <person name="Dai P."/>
            <person name="Han X."/>
            <person name="Huang E."/>
            <person name="Gao Y."/>
            <person name="Liu J."/>
            <person name="Shao H."/>
            <person name="Ye R."/>
            <person name="Li L."/>
            <person name="Wei W."/>
            <person name="Wang X."/>
            <person name="Wang C."/>
            <person name="Huo Q."/>
            <person name="Li W."/>
            <person name="Guo W."/>
            <person name="Chen H."/>
            <person name="Chen S."/>
            <person name="Zhou L."/>
            <person name="Zhou L."/>
            <person name="Ni X."/>
            <person name="Tian J."/>
            <person name="Zhou Y."/>
            <person name="Sheng Y."/>
            <person name="Liu T."/>
            <person name="Pan Y."/>
            <person name="Xia L."/>
            <person name="Li J."/>
            <person name="Zhao F."/>
            <person name="Cao W."/>
        </authorList>
    </citation>
    <scope>NUCLEOTIDE SEQUENCE</scope>
    <source>
        <strain evidence="2">Rsan-2018</strain>
        <tissue evidence="2">Larvae</tissue>
    </source>
</reference>
<evidence type="ECO:0000313" key="2">
    <source>
        <dbReference type="EMBL" id="KAH7962293.1"/>
    </source>
</evidence>
<evidence type="ECO:0000256" key="1">
    <source>
        <dbReference type="SAM" id="MobiDB-lite"/>
    </source>
</evidence>
<dbReference type="Proteomes" id="UP000821837">
    <property type="component" value="Chromosome 3"/>
</dbReference>
<reference evidence="2" key="1">
    <citation type="journal article" date="2020" name="Cell">
        <title>Large-Scale Comparative Analyses of Tick Genomes Elucidate Their Genetic Diversity and Vector Capacities.</title>
        <authorList>
            <consortium name="Tick Genome and Microbiome Consortium (TIGMIC)"/>
            <person name="Jia N."/>
            <person name="Wang J."/>
            <person name="Shi W."/>
            <person name="Du L."/>
            <person name="Sun Y."/>
            <person name="Zhan W."/>
            <person name="Jiang J.F."/>
            <person name="Wang Q."/>
            <person name="Zhang B."/>
            <person name="Ji P."/>
            <person name="Bell-Sakyi L."/>
            <person name="Cui X.M."/>
            <person name="Yuan T.T."/>
            <person name="Jiang B.G."/>
            <person name="Yang W.F."/>
            <person name="Lam T.T."/>
            <person name="Chang Q.C."/>
            <person name="Ding S.J."/>
            <person name="Wang X.J."/>
            <person name="Zhu J.G."/>
            <person name="Ruan X.D."/>
            <person name="Zhao L."/>
            <person name="Wei J.T."/>
            <person name="Ye R.Z."/>
            <person name="Que T.C."/>
            <person name="Du C.H."/>
            <person name="Zhou Y.H."/>
            <person name="Cheng J.X."/>
            <person name="Dai P.F."/>
            <person name="Guo W.B."/>
            <person name="Han X.H."/>
            <person name="Huang E.J."/>
            <person name="Li L.F."/>
            <person name="Wei W."/>
            <person name="Gao Y.C."/>
            <person name="Liu J.Z."/>
            <person name="Shao H.Z."/>
            <person name="Wang X."/>
            <person name="Wang C.C."/>
            <person name="Yang T.C."/>
            <person name="Huo Q.B."/>
            <person name="Li W."/>
            <person name="Chen H.Y."/>
            <person name="Chen S.E."/>
            <person name="Zhou L.G."/>
            <person name="Ni X.B."/>
            <person name="Tian J.H."/>
            <person name="Sheng Y."/>
            <person name="Liu T."/>
            <person name="Pan Y.S."/>
            <person name="Xia L.Y."/>
            <person name="Li J."/>
            <person name="Zhao F."/>
            <person name="Cao W.C."/>
        </authorList>
    </citation>
    <scope>NUCLEOTIDE SEQUENCE</scope>
    <source>
        <strain evidence="2">Rsan-2018</strain>
    </source>
</reference>
<accession>A0A9D4T0J6</accession>
<keyword evidence="3" id="KW-1185">Reference proteome</keyword>
<dbReference type="AlphaFoldDB" id="A0A9D4T0J6"/>
<evidence type="ECO:0000313" key="3">
    <source>
        <dbReference type="Proteomes" id="UP000821837"/>
    </source>
</evidence>
<organism evidence="2 3">
    <name type="scientific">Rhipicephalus sanguineus</name>
    <name type="common">Brown dog tick</name>
    <name type="synonym">Ixodes sanguineus</name>
    <dbReference type="NCBI Taxonomy" id="34632"/>
    <lineage>
        <taxon>Eukaryota</taxon>
        <taxon>Metazoa</taxon>
        <taxon>Ecdysozoa</taxon>
        <taxon>Arthropoda</taxon>
        <taxon>Chelicerata</taxon>
        <taxon>Arachnida</taxon>
        <taxon>Acari</taxon>
        <taxon>Parasitiformes</taxon>
        <taxon>Ixodida</taxon>
        <taxon>Ixodoidea</taxon>
        <taxon>Ixodidae</taxon>
        <taxon>Rhipicephalinae</taxon>
        <taxon>Rhipicephalus</taxon>
        <taxon>Rhipicephalus</taxon>
    </lineage>
</organism>
<feature type="region of interest" description="Disordered" evidence="1">
    <location>
        <begin position="18"/>
        <end position="45"/>
    </location>
</feature>
<name>A0A9D4T0J6_RHISA</name>
<sequence length="86" mass="9456">MPMVRACDASSLTKARSPAEWCGTEPGRQESQTKAAEGHETANKAVTKKQEAAGAAIAINFNKRRGFFTKQVCYDEPQLCLFHIIL</sequence>
<comment type="caution">
    <text evidence="2">The sequence shown here is derived from an EMBL/GenBank/DDBJ whole genome shotgun (WGS) entry which is preliminary data.</text>
</comment>
<dbReference type="EMBL" id="JABSTV010001249">
    <property type="protein sequence ID" value="KAH7962293.1"/>
    <property type="molecule type" value="Genomic_DNA"/>
</dbReference>
<protein>
    <submittedName>
        <fullName evidence="2">Uncharacterized protein</fullName>
    </submittedName>
</protein>
<gene>
    <name evidence="2" type="ORF">HPB52_015382</name>
</gene>
<proteinExistence type="predicted"/>